<dbReference type="InterPro" id="IPR029060">
    <property type="entry name" value="PIN-like_dom_sf"/>
</dbReference>
<dbReference type="RefSeq" id="WP_375732659.1">
    <property type="nucleotide sequence ID" value="NZ_JBCGDC010000002.1"/>
</dbReference>
<feature type="domain" description="PIN" evidence="5">
    <location>
        <begin position="4"/>
        <end position="117"/>
    </location>
</feature>
<proteinExistence type="predicted"/>
<evidence type="ECO:0000256" key="1">
    <source>
        <dbReference type="ARBA" id="ARBA00022722"/>
    </source>
</evidence>
<dbReference type="EMBL" id="JBCGDC010000002">
    <property type="protein sequence ID" value="MFB6391654.1"/>
    <property type="molecule type" value="Genomic_DNA"/>
</dbReference>
<dbReference type="Proteomes" id="UP001582793">
    <property type="component" value="Unassembled WGS sequence"/>
</dbReference>
<name>A0ABV5CIS6_9ACTN</name>
<protein>
    <submittedName>
        <fullName evidence="6">PIN domain-containing protein</fullName>
    </submittedName>
</protein>
<evidence type="ECO:0000259" key="5">
    <source>
        <dbReference type="Pfam" id="PF13470"/>
    </source>
</evidence>
<dbReference type="Pfam" id="PF13470">
    <property type="entry name" value="PIN_3"/>
    <property type="match status" value="1"/>
</dbReference>
<reference evidence="6 7" key="1">
    <citation type="submission" date="2024-04" db="EMBL/GenBank/DDBJ databases">
        <title>Polymorphospora sp. isolated from Baiyangdian Lake in Xiong'an New Area.</title>
        <authorList>
            <person name="Zhang X."/>
            <person name="Liu J."/>
        </authorList>
    </citation>
    <scope>NUCLEOTIDE SEQUENCE [LARGE SCALE GENOMIC DNA]</scope>
    <source>
        <strain evidence="6 7">2-325</strain>
    </source>
</reference>
<keyword evidence="4" id="KW-0460">Magnesium</keyword>
<evidence type="ECO:0000256" key="4">
    <source>
        <dbReference type="ARBA" id="ARBA00022842"/>
    </source>
</evidence>
<accession>A0ABV5CIS6</accession>
<keyword evidence="1" id="KW-0540">Nuclease</keyword>
<keyword evidence="7" id="KW-1185">Reference proteome</keyword>
<evidence type="ECO:0000256" key="3">
    <source>
        <dbReference type="ARBA" id="ARBA00022801"/>
    </source>
</evidence>
<evidence type="ECO:0000256" key="2">
    <source>
        <dbReference type="ARBA" id="ARBA00022723"/>
    </source>
</evidence>
<gene>
    <name evidence="6" type="ORF">AAFH96_00855</name>
</gene>
<evidence type="ECO:0000313" key="6">
    <source>
        <dbReference type="EMBL" id="MFB6391654.1"/>
    </source>
</evidence>
<evidence type="ECO:0000313" key="7">
    <source>
        <dbReference type="Proteomes" id="UP001582793"/>
    </source>
</evidence>
<comment type="caution">
    <text evidence="6">The sequence shown here is derived from an EMBL/GenBank/DDBJ whole genome shotgun (WGS) entry which is preliminary data.</text>
</comment>
<organism evidence="6 7">
    <name type="scientific">Polymorphospora lycopeni</name>
    <dbReference type="NCBI Taxonomy" id="3140240"/>
    <lineage>
        <taxon>Bacteria</taxon>
        <taxon>Bacillati</taxon>
        <taxon>Actinomycetota</taxon>
        <taxon>Actinomycetes</taxon>
        <taxon>Micromonosporales</taxon>
        <taxon>Micromonosporaceae</taxon>
        <taxon>Polymorphospora</taxon>
    </lineage>
</organism>
<dbReference type="InterPro" id="IPR002716">
    <property type="entry name" value="PIN_dom"/>
</dbReference>
<keyword evidence="3" id="KW-0378">Hydrolase</keyword>
<dbReference type="SUPFAM" id="SSF88723">
    <property type="entry name" value="PIN domain-like"/>
    <property type="match status" value="1"/>
</dbReference>
<sequence>MFLVLLDTCVLWPSLQRDFLLSLAVEGVYRPAWSSTILAELEFHETRKLMRRGTDRRAAARRARWLVEQMRKAFLDAEVQGWEALVGTYGLPDPDDEHVVAAAVVAGAGAIVTHNIKDFPAERLPTGLQVLDPVEFAEATVSLDPVSARRAVSAIARRSGRMGVEMAEGEILDLLARRYGMTHLVQWIRFGG</sequence>
<keyword evidence="2" id="KW-0479">Metal-binding</keyword>